<evidence type="ECO:0000313" key="1">
    <source>
        <dbReference type="EMBL" id="QPB44271.1"/>
    </source>
</evidence>
<dbReference type="Proteomes" id="UP001162098">
    <property type="component" value="Segment"/>
</dbReference>
<name>A0A7S8BDB8_9VIRU</name>
<evidence type="ECO:0000313" key="2">
    <source>
        <dbReference type="Proteomes" id="UP001162098"/>
    </source>
</evidence>
<accession>A0A7S8BDB8</accession>
<reference evidence="1 2" key="1">
    <citation type="submission" date="2020-09" db="EMBL/GenBank/DDBJ databases">
        <authorList>
            <person name="Zhang R."/>
            <person name="Garcia K."/>
            <person name="Ogata H."/>
        </authorList>
    </citation>
    <scope>NUCLEOTIDE SEQUENCE [LARGE SCALE GENOMIC DNA]</scope>
    <source>
        <strain evidence="2">stheno</strain>
    </source>
</reference>
<protein>
    <submittedName>
        <fullName evidence="1">Uncharacterized protein</fullName>
    </submittedName>
</protein>
<dbReference type="EMBL" id="MW018138">
    <property type="protein sequence ID" value="QPB44271.1"/>
    <property type="molecule type" value="Genomic_DNA"/>
</dbReference>
<sequence>MSSFTENNRLRWVKIDGYFKYEFHLSFQTYPSAEYPLGAYGTMTTGGDANAIYRYRPKSRDWGEHEAAEIQELGWEPMSEINVKWDSWCDADDEEYESD</sequence>
<proteinExistence type="predicted"/>
<keyword evidence="2" id="KW-1185">Reference proteome</keyword>
<organism evidence="1 2">
    <name type="scientific">Medusavirus stheno T3</name>
    <dbReference type="NCBI Taxonomy" id="3069717"/>
    <lineage>
        <taxon>Viruses</taxon>
        <taxon>Varidnaviria</taxon>
        <taxon>Bamfordvirae</taxon>
        <taxon>Nucleocytoviricota</taxon>
        <taxon>Megaviricetes</taxon>
        <taxon>Mamonoviridae</taxon>
        <taxon>Medusavirus</taxon>
        <taxon>Medusavirus sthenus</taxon>
    </lineage>
</organism>
<dbReference type="KEGG" id="vg:80543467"/>